<dbReference type="EMBL" id="FZOR01000037">
    <property type="protein sequence ID" value="SNT50869.1"/>
    <property type="molecule type" value="Genomic_DNA"/>
</dbReference>
<keyword evidence="1" id="KW-0732">Signal</keyword>
<proteinExistence type="predicted"/>
<organism evidence="2 3">
    <name type="scientific">Actinomadura meyerae</name>
    <dbReference type="NCBI Taxonomy" id="240840"/>
    <lineage>
        <taxon>Bacteria</taxon>
        <taxon>Bacillati</taxon>
        <taxon>Actinomycetota</taxon>
        <taxon>Actinomycetes</taxon>
        <taxon>Streptosporangiales</taxon>
        <taxon>Thermomonosporaceae</taxon>
        <taxon>Actinomadura</taxon>
    </lineage>
</organism>
<protein>
    <submittedName>
        <fullName evidence="2">Uncharacterized protein</fullName>
    </submittedName>
</protein>
<reference evidence="2 3" key="1">
    <citation type="submission" date="2017-06" db="EMBL/GenBank/DDBJ databases">
        <authorList>
            <person name="Kim H.J."/>
            <person name="Triplett B.A."/>
        </authorList>
    </citation>
    <scope>NUCLEOTIDE SEQUENCE [LARGE SCALE GENOMIC DNA]</scope>
    <source>
        <strain evidence="2 3">DSM 44715</strain>
    </source>
</reference>
<dbReference type="Proteomes" id="UP000198318">
    <property type="component" value="Unassembled WGS sequence"/>
</dbReference>
<evidence type="ECO:0000256" key="1">
    <source>
        <dbReference type="SAM" id="SignalP"/>
    </source>
</evidence>
<feature type="signal peptide" evidence="1">
    <location>
        <begin position="1"/>
        <end position="20"/>
    </location>
</feature>
<feature type="chain" id="PRO_5039540819" evidence="1">
    <location>
        <begin position="21"/>
        <end position="233"/>
    </location>
</feature>
<keyword evidence="3" id="KW-1185">Reference proteome</keyword>
<gene>
    <name evidence="2" type="ORF">SAMN05443665_103725</name>
</gene>
<name>A0A239N9K7_9ACTN</name>
<dbReference type="RefSeq" id="WP_143228168.1">
    <property type="nucleotide sequence ID" value="NZ_FZOR01000037.1"/>
</dbReference>
<accession>A0A239N9K7</accession>
<dbReference type="AlphaFoldDB" id="A0A239N9K7"/>
<evidence type="ECO:0000313" key="2">
    <source>
        <dbReference type="EMBL" id="SNT50869.1"/>
    </source>
</evidence>
<sequence length="233" mass="25977">MRKRVQFSAMALAMAGVAGGVVVATSPGEPPKSTALSSGSSAKAGTTYQRPYMQVQKYWSKPLKRCMIITLWGTVSYKLSTQNARWKTYHDRTIKQPTMRLTVRTKCGSGGKNVKVNKAKIRQRWWDSSCRAEPSIGGGVPWSVAFAVAFDCGDVKTASRSTSYGKHHTYTQYNSSTKVKWGSTSDAWTWNPYEKDGKWWPLCLSASTTATIWRGAKSDTWPTGKFRVCVRHK</sequence>
<evidence type="ECO:0000313" key="3">
    <source>
        <dbReference type="Proteomes" id="UP000198318"/>
    </source>
</evidence>